<keyword evidence="5 6" id="KW-0472">Membrane</keyword>
<feature type="transmembrane region" description="Helical" evidence="6">
    <location>
        <begin position="12"/>
        <end position="33"/>
    </location>
</feature>
<feature type="non-terminal residue" evidence="7">
    <location>
        <position position="233"/>
    </location>
</feature>
<dbReference type="AlphaFoldDB" id="A0A383CI84"/>
<dbReference type="GO" id="GO:0005886">
    <property type="term" value="C:plasma membrane"/>
    <property type="evidence" value="ECO:0007669"/>
    <property type="project" value="UniProtKB-SubCell"/>
</dbReference>
<name>A0A383CI84_9ZZZZ</name>
<dbReference type="PANTHER" id="PTHR39087">
    <property type="entry name" value="UPF0104 MEMBRANE PROTEIN MJ1595"/>
    <property type="match status" value="1"/>
</dbReference>
<proteinExistence type="predicted"/>
<evidence type="ECO:0000256" key="3">
    <source>
        <dbReference type="ARBA" id="ARBA00022692"/>
    </source>
</evidence>
<evidence type="ECO:0000313" key="7">
    <source>
        <dbReference type="EMBL" id="SVE31861.1"/>
    </source>
</evidence>
<comment type="subcellular location">
    <subcellularLocation>
        <location evidence="1">Cell membrane</location>
        <topology evidence="1">Multi-pass membrane protein</topology>
    </subcellularLocation>
</comment>
<feature type="transmembrane region" description="Helical" evidence="6">
    <location>
        <begin position="208"/>
        <end position="230"/>
    </location>
</feature>
<feature type="transmembrane region" description="Helical" evidence="6">
    <location>
        <begin position="123"/>
        <end position="147"/>
    </location>
</feature>
<feature type="transmembrane region" description="Helical" evidence="6">
    <location>
        <begin position="45"/>
        <end position="66"/>
    </location>
</feature>
<evidence type="ECO:0000256" key="4">
    <source>
        <dbReference type="ARBA" id="ARBA00022989"/>
    </source>
</evidence>
<dbReference type="EMBL" id="UINC01209031">
    <property type="protein sequence ID" value="SVE31861.1"/>
    <property type="molecule type" value="Genomic_DNA"/>
</dbReference>
<organism evidence="7">
    <name type="scientific">marine metagenome</name>
    <dbReference type="NCBI Taxonomy" id="408172"/>
    <lineage>
        <taxon>unclassified sequences</taxon>
        <taxon>metagenomes</taxon>
        <taxon>ecological metagenomes</taxon>
    </lineage>
</organism>
<sequence>MSVKSKTRMIQLVRDPKAIGGVIISVVGIYWAFRDFNFSEFITSIQGINYFYLILATLFLWGSVWLRGIRWKWLFKDNNAPTITSLYRAQLIGHFGNNVLPLRLGELLRSYIVGKENSLSKSFVFGTVILERLMDTITLVLFALLLLLTYPLKGVVKEYILWGGITSFVVIIVFLVIINRIQVFHAKNKFLIIIKKILDGLLSIRNEMVIPVIISSILLWCIYLMDVYLIQKA</sequence>
<dbReference type="InterPro" id="IPR022791">
    <property type="entry name" value="L-PG_synthase/AglD"/>
</dbReference>
<evidence type="ECO:0008006" key="8">
    <source>
        <dbReference type="Google" id="ProtNLM"/>
    </source>
</evidence>
<keyword evidence="3 6" id="KW-0812">Transmembrane</keyword>
<evidence type="ECO:0000256" key="6">
    <source>
        <dbReference type="SAM" id="Phobius"/>
    </source>
</evidence>
<keyword evidence="2" id="KW-1003">Cell membrane</keyword>
<evidence type="ECO:0000256" key="2">
    <source>
        <dbReference type="ARBA" id="ARBA00022475"/>
    </source>
</evidence>
<protein>
    <recommendedName>
        <fullName evidence="8">Flippase-like domain-containing protein</fullName>
    </recommendedName>
</protein>
<dbReference type="NCBIfam" id="TIGR00374">
    <property type="entry name" value="flippase-like domain"/>
    <property type="match status" value="1"/>
</dbReference>
<reference evidence="7" key="1">
    <citation type="submission" date="2018-05" db="EMBL/GenBank/DDBJ databases">
        <authorList>
            <person name="Lanie J.A."/>
            <person name="Ng W.-L."/>
            <person name="Kazmierczak K.M."/>
            <person name="Andrzejewski T.M."/>
            <person name="Davidsen T.M."/>
            <person name="Wayne K.J."/>
            <person name="Tettelin H."/>
            <person name="Glass J.I."/>
            <person name="Rusch D."/>
            <person name="Podicherti R."/>
            <person name="Tsui H.-C.T."/>
            <person name="Winkler M.E."/>
        </authorList>
    </citation>
    <scope>NUCLEOTIDE SEQUENCE</scope>
</reference>
<accession>A0A383CI84</accession>
<dbReference type="Pfam" id="PF03706">
    <property type="entry name" value="LPG_synthase_TM"/>
    <property type="match status" value="1"/>
</dbReference>
<dbReference type="PANTHER" id="PTHR39087:SF2">
    <property type="entry name" value="UPF0104 MEMBRANE PROTEIN MJ1595"/>
    <property type="match status" value="1"/>
</dbReference>
<keyword evidence="4 6" id="KW-1133">Transmembrane helix</keyword>
<gene>
    <name evidence="7" type="ORF">METZ01_LOCUS484715</name>
</gene>
<evidence type="ECO:0000256" key="1">
    <source>
        <dbReference type="ARBA" id="ARBA00004651"/>
    </source>
</evidence>
<feature type="transmembrane region" description="Helical" evidence="6">
    <location>
        <begin position="159"/>
        <end position="178"/>
    </location>
</feature>
<evidence type="ECO:0000256" key="5">
    <source>
        <dbReference type="ARBA" id="ARBA00023136"/>
    </source>
</evidence>